<name>A0ABT1C7A6_9HYPH</name>
<feature type="transmembrane region" description="Helical" evidence="1">
    <location>
        <begin position="90"/>
        <end position="107"/>
    </location>
</feature>
<dbReference type="EMBL" id="JAMXQS010000006">
    <property type="protein sequence ID" value="MCO6050715.1"/>
    <property type="molecule type" value="Genomic_DNA"/>
</dbReference>
<proteinExistence type="predicted"/>
<feature type="transmembrane region" description="Helical" evidence="1">
    <location>
        <begin position="137"/>
        <end position="158"/>
    </location>
</feature>
<feature type="transmembrane region" description="Helical" evidence="1">
    <location>
        <begin position="56"/>
        <end position="78"/>
    </location>
</feature>
<feature type="domain" description="Heparan-alpha-glucosaminide N-acetyltransferase catalytic" evidence="2">
    <location>
        <begin position="14"/>
        <end position="234"/>
    </location>
</feature>
<feature type="transmembrane region" description="Helical" evidence="1">
    <location>
        <begin position="178"/>
        <end position="199"/>
    </location>
</feature>
<evidence type="ECO:0000259" key="2">
    <source>
        <dbReference type="Pfam" id="PF07786"/>
    </source>
</evidence>
<evidence type="ECO:0000313" key="3">
    <source>
        <dbReference type="EMBL" id="MCO6050715.1"/>
    </source>
</evidence>
<dbReference type="Pfam" id="PF07786">
    <property type="entry name" value="HGSNAT_cat"/>
    <property type="match status" value="1"/>
</dbReference>
<gene>
    <name evidence="3" type="ORF">NGM99_13080</name>
</gene>
<evidence type="ECO:0000313" key="4">
    <source>
        <dbReference type="Proteomes" id="UP001205906"/>
    </source>
</evidence>
<dbReference type="RefSeq" id="WP_252819585.1">
    <property type="nucleotide sequence ID" value="NZ_JAMXQS010000006.1"/>
</dbReference>
<accession>A0ABT1C7A6</accession>
<reference evidence="3 4" key="1">
    <citation type="submission" date="2022-06" db="EMBL/GenBank/DDBJ databases">
        <title>Mesorhizobium sp. strain RP14 Genome sequencing and assembly.</title>
        <authorList>
            <person name="Kim I."/>
        </authorList>
    </citation>
    <scope>NUCLEOTIDE SEQUENCE [LARGE SCALE GENOMIC DNA]</scope>
    <source>
        <strain evidence="4">RP14(2022)</strain>
    </source>
</reference>
<sequence>MTAQPLPSRHKPPRLPWIDAARGGALLAMAVYHFSWDLEFFGYLPAGITAQGPLKIFARCIATSFLFLVGVSLVLAHGNGIRWKGFWKRFAMVAGAAALITVATFFAVRDEFIFFGILHQIAFASVAGLLFLRLPALVTAGLGAAIIALPFGFQSSLLDPPWFWWLGLSEVRPRSNDYVPLFPWFGVVLLGIAAANWAWEAGLFNRLAGRGVGRLKPLAFLGRHSLLFYLLHQPVLIGLVWCAAQVLPPQVETESVRFLRSCQTSCEEIRDTEFCTRYCACMEEQVEQAQMMNDVFRRGGESDVQTRVQNLARMCTARVDLAEPAPQPFPEND</sequence>
<feature type="transmembrane region" description="Helical" evidence="1">
    <location>
        <begin position="113"/>
        <end position="132"/>
    </location>
</feature>
<keyword evidence="4" id="KW-1185">Reference proteome</keyword>
<evidence type="ECO:0000256" key="1">
    <source>
        <dbReference type="SAM" id="Phobius"/>
    </source>
</evidence>
<keyword evidence="1" id="KW-0812">Transmembrane</keyword>
<keyword evidence="1" id="KW-1133">Transmembrane helix</keyword>
<dbReference type="Proteomes" id="UP001205906">
    <property type="component" value="Unassembled WGS sequence"/>
</dbReference>
<comment type="caution">
    <text evidence="3">The sequence shown here is derived from an EMBL/GenBank/DDBJ whole genome shotgun (WGS) entry which is preliminary data.</text>
</comment>
<keyword evidence="1" id="KW-0472">Membrane</keyword>
<protein>
    <submittedName>
        <fullName evidence="3">DUF1624 domain-containing protein</fullName>
    </submittedName>
</protein>
<feature type="transmembrane region" description="Helical" evidence="1">
    <location>
        <begin position="220"/>
        <end position="241"/>
    </location>
</feature>
<organism evidence="3 4">
    <name type="scientific">Mesorhizobium liriopis</name>
    <dbReference type="NCBI Taxonomy" id="2953882"/>
    <lineage>
        <taxon>Bacteria</taxon>
        <taxon>Pseudomonadati</taxon>
        <taxon>Pseudomonadota</taxon>
        <taxon>Alphaproteobacteria</taxon>
        <taxon>Hyphomicrobiales</taxon>
        <taxon>Phyllobacteriaceae</taxon>
        <taxon>Mesorhizobium</taxon>
    </lineage>
</organism>
<dbReference type="InterPro" id="IPR012429">
    <property type="entry name" value="HGSNAT_cat"/>
</dbReference>